<dbReference type="AlphaFoldDB" id="A0AAV4D7M5"/>
<proteinExistence type="predicted"/>
<feature type="compositionally biased region" description="Basic and acidic residues" evidence="5">
    <location>
        <begin position="175"/>
        <end position="186"/>
    </location>
</feature>
<dbReference type="GO" id="GO:0008270">
    <property type="term" value="F:zinc ion binding"/>
    <property type="evidence" value="ECO:0007669"/>
    <property type="project" value="UniProtKB-KW"/>
</dbReference>
<dbReference type="InterPro" id="IPR002893">
    <property type="entry name" value="Znf_MYND"/>
</dbReference>
<dbReference type="PROSITE" id="PS50865">
    <property type="entry name" value="ZF_MYND_2"/>
    <property type="match status" value="1"/>
</dbReference>
<feature type="compositionally biased region" description="Basic residues" evidence="5">
    <location>
        <begin position="137"/>
        <end position="148"/>
    </location>
</feature>
<evidence type="ECO:0000256" key="2">
    <source>
        <dbReference type="ARBA" id="ARBA00022771"/>
    </source>
</evidence>
<evidence type="ECO:0000256" key="3">
    <source>
        <dbReference type="ARBA" id="ARBA00022833"/>
    </source>
</evidence>
<feature type="compositionally biased region" description="Basic residues" evidence="5">
    <location>
        <begin position="203"/>
        <end position="213"/>
    </location>
</feature>
<protein>
    <recommendedName>
        <fullName evidence="6">MYND-type domain-containing protein</fullName>
    </recommendedName>
</protein>
<organism evidence="7 8">
    <name type="scientific">Plakobranchus ocellatus</name>
    <dbReference type="NCBI Taxonomy" id="259542"/>
    <lineage>
        <taxon>Eukaryota</taxon>
        <taxon>Metazoa</taxon>
        <taxon>Spiralia</taxon>
        <taxon>Lophotrochozoa</taxon>
        <taxon>Mollusca</taxon>
        <taxon>Gastropoda</taxon>
        <taxon>Heterobranchia</taxon>
        <taxon>Euthyneura</taxon>
        <taxon>Panpulmonata</taxon>
        <taxon>Sacoglossa</taxon>
        <taxon>Placobranchoidea</taxon>
        <taxon>Plakobranchidae</taxon>
        <taxon>Plakobranchus</taxon>
    </lineage>
</organism>
<evidence type="ECO:0000313" key="8">
    <source>
        <dbReference type="Proteomes" id="UP000735302"/>
    </source>
</evidence>
<dbReference type="Gene3D" id="6.10.140.2220">
    <property type="match status" value="1"/>
</dbReference>
<keyword evidence="8" id="KW-1185">Reference proteome</keyword>
<evidence type="ECO:0000256" key="1">
    <source>
        <dbReference type="ARBA" id="ARBA00022723"/>
    </source>
</evidence>
<dbReference type="EMBL" id="BLXT01007574">
    <property type="protein sequence ID" value="GFO40058.1"/>
    <property type="molecule type" value="Genomic_DNA"/>
</dbReference>
<gene>
    <name evidence="7" type="ORF">PoB_006656300</name>
</gene>
<dbReference type="SUPFAM" id="SSF144232">
    <property type="entry name" value="HIT/MYND zinc finger-like"/>
    <property type="match status" value="1"/>
</dbReference>
<feature type="domain" description="MYND-type" evidence="6">
    <location>
        <begin position="295"/>
        <end position="333"/>
    </location>
</feature>
<evidence type="ECO:0000313" key="7">
    <source>
        <dbReference type="EMBL" id="GFO40058.1"/>
    </source>
</evidence>
<name>A0AAV4D7M5_9GAST</name>
<reference evidence="7 8" key="1">
    <citation type="journal article" date="2021" name="Elife">
        <title>Chloroplast acquisition without the gene transfer in kleptoplastic sea slugs, Plakobranchus ocellatus.</title>
        <authorList>
            <person name="Maeda T."/>
            <person name="Takahashi S."/>
            <person name="Yoshida T."/>
            <person name="Shimamura S."/>
            <person name="Takaki Y."/>
            <person name="Nagai Y."/>
            <person name="Toyoda A."/>
            <person name="Suzuki Y."/>
            <person name="Arimoto A."/>
            <person name="Ishii H."/>
            <person name="Satoh N."/>
            <person name="Nishiyama T."/>
            <person name="Hasebe M."/>
            <person name="Maruyama T."/>
            <person name="Minagawa J."/>
            <person name="Obokata J."/>
            <person name="Shigenobu S."/>
        </authorList>
    </citation>
    <scope>NUCLEOTIDE SEQUENCE [LARGE SCALE GENOMIC DNA]</scope>
</reference>
<sequence length="495" mass="55965">MDVALYDNLFNMLSVSEEFGALNFPFLNGQEPCIKTEESQDQMRYRQWYSFTSSLMTSLFPSNSGWLEIDRMTSRIFRCIASTPNINTNDHSRVSTPCVDIGGLCVEEATDAREDVKSEEISGSGNVDENAKNEGKARKKKKKRKQREKNKELKQNDLKENRKGNAKGCGMESKNTSDNESLHDIDSILSYINGNNDENNSLRSKKKKKKKNVTKNEDNGEPTNHAAVNESVDQPEPSVRHDVSTANFFPLQVMPEGKLTRQTIEAPQDDKTSQNKRKKHPQPIAVDEKEFLNHCVRCGTKSPNCMVCQRCHLARYCGRECKSKDAKRHKETCLRIFAFNTAKTACETFFRQPGNFLKICIRNPISFFLGSIPDYTRYTTIGCQVPVLLEILEAGVGTDAQNWLLSVRDVSNMTANITIPTKERNFPLKLAINKLVAADLQKGTFILLVEAVWTVGGLGGNCEICLEEAGQFYLFPGVNMKKSDQKYDWSEFIEQ</sequence>
<accession>A0AAV4D7M5</accession>
<dbReference type="Pfam" id="PF01753">
    <property type="entry name" value="zf-MYND"/>
    <property type="match status" value="1"/>
</dbReference>
<keyword evidence="1" id="KW-0479">Metal-binding</keyword>
<keyword evidence="2 4" id="KW-0863">Zinc-finger</keyword>
<keyword evidence="3" id="KW-0862">Zinc</keyword>
<dbReference type="Proteomes" id="UP000735302">
    <property type="component" value="Unassembled WGS sequence"/>
</dbReference>
<evidence type="ECO:0000256" key="4">
    <source>
        <dbReference type="PROSITE-ProRule" id="PRU00134"/>
    </source>
</evidence>
<feature type="region of interest" description="Disordered" evidence="5">
    <location>
        <begin position="114"/>
        <end position="240"/>
    </location>
</feature>
<feature type="compositionally biased region" description="Basic and acidic residues" evidence="5">
    <location>
        <begin position="149"/>
        <end position="163"/>
    </location>
</feature>
<evidence type="ECO:0000259" key="6">
    <source>
        <dbReference type="PROSITE" id="PS50865"/>
    </source>
</evidence>
<evidence type="ECO:0000256" key="5">
    <source>
        <dbReference type="SAM" id="MobiDB-lite"/>
    </source>
</evidence>
<feature type="compositionally biased region" description="Polar residues" evidence="5">
    <location>
        <begin position="190"/>
        <end position="202"/>
    </location>
</feature>
<comment type="caution">
    <text evidence="7">The sequence shown here is derived from an EMBL/GenBank/DDBJ whole genome shotgun (WGS) entry which is preliminary data.</text>
</comment>